<dbReference type="PRINTS" id="PR00420">
    <property type="entry name" value="RNGMNOXGNASE"/>
</dbReference>
<evidence type="ECO:0000313" key="3">
    <source>
        <dbReference type="EMBL" id="MDM7890604.1"/>
    </source>
</evidence>
<dbReference type="InterPro" id="IPR002938">
    <property type="entry name" value="FAD-bd"/>
</dbReference>
<dbReference type="PANTHER" id="PTHR43476">
    <property type="entry name" value="3-(3-HYDROXY-PHENYL)PROPIONATE/3-HYDROXYCINNAMIC ACID HYDROXYLASE"/>
    <property type="match status" value="1"/>
</dbReference>
<comment type="caution">
    <text evidence="3">The sequence shown here is derived from an EMBL/GenBank/DDBJ whole genome shotgun (WGS) entry which is preliminary data.</text>
</comment>
<dbReference type="Gene3D" id="3.50.50.60">
    <property type="entry name" value="FAD/NAD(P)-binding domain"/>
    <property type="match status" value="1"/>
</dbReference>
<protein>
    <submittedName>
        <fullName evidence="3">NAD(P)/FAD-dependent oxidoreductase</fullName>
    </submittedName>
</protein>
<proteinExistence type="predicted"/>
<accession>A0ABT7TLZ5</accession>
<dbReference type="PANTHER" id="PTHR43476:SF3">
    <property type="entry name" value="FAD-BINDING MONOOXYGENASE"/>
    <property type="match status" value="1"/>
</dbReference>
<evidence type="ECO:0000256" key="1">
    <source>
        <dbReference type="ARBA" id="ARBA00023002"/>
    </source>
</evidence>
<dbReference type="SUPFAM" id="SSF51905">
    <property type="entry name" value="FAD/NAD(P)-binding domain"/>
    <property type="match status" value="1"/>
</dbReference>
<name>A0ABT7TLZ5_9MICO</name>
<dbReference type="RefSeq" id="WP_289472108.1">
    <property type="nucleotide sequence ID" value="NZ_JAUCMN010000002.1"/>
</dbReference>
<feature type="domain" description="FAD-binding" evidence="2">
    <location>
        <begin position="5"/>
        <end position="346"/>
    </location>
</feature>
<dbReference type="Proteomes" id="UP001236404">
    <property type="component" value="Unassembled WGS sequence"/>
</dbReference>
<evidence type="ECO:0000313" key="4">
    <source>
        <dbReference type="Proteomes" id="UP001236404"/>
    </source>
</evidence>
<dbReference type="InterPro" id="IPR050631">
    <property type="entry name" value="PheA/TfdB_FAD_monoxygenase"/>
</dbReference>
<dbReference type="InterPro" id="IPR036188">
    <property type="entry name" value="FAD/NAD-bd_sf"/>
</dbReference>
<dbReference type="Gene3D" id="3.30.70.2450">
    <property type="match status" value="1"/>
</dbReference>
<gene>
    <name evidence="3" type="ORF">QUG93_02790</name>
</gene>
<keyword evidence="1" id="KW-0560">Oxidoreductase</keyword>
<dbReference type="EMBL" id="JAUCMN010000002">
    <property type="protein sequence ID" value="MDM7890604.1"/>
    <property type="molecule type" value="Genomic_DNA"/>
</dbReference>
<keyword evidence="4" id="KW-1185">Reference proteome</keyword>
<sequence length="391" mass="40731">MTTERVDVLVVGGGPVGLFAAALLRARGLVVAVWERRDAPPVGSRAIGIHAPSLDAFAAIGLDTAVLAEAVLVRTGVARSRGRVLGTLSFDRASATHPYVATLDQHRTETLLRDRLELGVLRTGTSLTGLDRHRTHVRAHGTGPGGEPVVVEAAFVVGADGARSAVRDLLGIAATGRDYRDRYVMGDFADPEPVGARSTALVDVGPDGVVESFPLPDGRRRYVALVPDDVAPAARGGAPDQEVAARLAAIVTERTGATPDPRTCTMTSGFRVRRRQAARIGVGRVVLVGDAAHEISPIGGQGMNLGWLDVAELAPVLADAVATGVAGPWPEYAARRQTAARRAARQAEANMALGRPTGVLGSVGREAVLRSVLAVPSAAHGLAAVYAMRWA</sequence>
<reference evidence="3 4" key="1">
    <citation type="submission" date="2023-06" db="EMBL/GenBank/DDBJ databases">
        <authorList>
            <person name="Feng G."/>
            <person name="Li J."/>
            <person name="Zhu H."/>
        </authorList>
    </citation>
    <scope>NUCLEOTIDE SEQUENCE [LARGE SCALE GENOMIC DNA]</scope>
    <source>
        <strain evidence="3 4">RHCKG28</strain>
    </source>
</reference>
<organism evidence="3 4">
    <name type="scientific">Curtobacterium caseinilyticum</name>
    <dbReference type="NCBI Taxonomy" id="3055137"/>
    <lineage>
        <taxon>Bacteria</taxon>
        <taxon>Bacillati</taxon>
        <taxon>Actinomycetota</taxon>
        <taxon>Actinomycetes</taxon>
        <taxon>Micrococcales</taxon>
        <taxon>Microbacteriaceae</taxon>
        <taxon>Curtobacterium</taxon>
    </lineage>
</organism>
<dbReference type="Pfam" id="PF01494">
    <property type="entry name" value="FAD_binding_3"/>
    <property type="match status" value="1"/>
</dbReference>
<evidence type="ECO:0000259" key="2">
    <source>
        <dbReference type="Pfam" id="PF01494"/>
    </source>
</evidence>